<sequence>MSKFSSDNTDPSPSSAEMTLKPGSLPHLDLPFVNVLQHPRVFLVFSASKFLARKMRRFLSPTATARTRDAGFSRLRNTPRALSTPQDVRGTSGVHARMWNWDHPDDLVCPGDPNTAWYIVNADGLLFPRTQSEIQAFDFSVFSRVEITHNPSWRDAVGFYRSYYHARRRRHELSSFDLDLGFPLSSPYHSAASSPLTPASESGTVSPLRAESEEPTQGDHAPHLPSLPTAEEDRQLDPLSLATQSWSDVRVRGQSWGDGELRPIENAFWSTNTATIREVIASGELERAREGSSSPETSLPTRPRSFRELDMESESEEGGSPSDRATDGSASRSSSQEADSGSDAEMDNQERERRRAAKSKSRKRCNEDEDVEEDGNDDDDDDDHDDDDNDFHSWDEDDKKRYLIPVKAKEFKRDDMIKVIKKVKLRSGKAATKIVCWRPKANVMFHDSESEGPSSYGAGPSYPRPSPSQSPARPSTSPSPAPQQGSSSRSSTPTPGSSSQAATSPPDSSSRSPTPVPQPSSSAAAVAGPSDAAPPSPASSAASSTDGMFEDYSPKEIALIDVILKRLT</sequence>
<accession>A0A409WGF2</accession>
<feature type="compositionally biased region" description="Acidic residues" evidence="1">
    <location>
        <begin position="367"/>
        <end position="389"/>
    </location>
</feature>
<keyword evidence="3" id="KW-1185">Reference proteome</keyword>
<feature type="region of interest" description="Disordered" evidence="1">
    <location>
        <begin position="191"/>
        <end position="235"/>
    </location>
</feature>
<name>A0A409WGF2_9AGAR</name>
<proteinExistence type="predicted"/>
<gene>
    <name evidence="2" type="ORF">CVT26_006113</name>
</gene>
<feature type="compositionally biased region" description="Polar residues" evidence="1">
    <location>
        <begin position="291"/>
        <end position="300"/>
    </location>
</feature>
<dbReference type="EMBL" id="NHYE01005079">
    <property type="protein sequence ID" value="PPQ77575.1"/>
    <property type="molecule type" value="Genomic_DNA"/>
</dbReference>
<feature type="region of interest" description="Disordered" evidence="1">
    <location>
        <begin position="283"/>
        <end position="399"/>
    </location>
</feature>
<feature type="region of interest" description="Disordered" evidence="1">
    <location>
        <begin position="1"/>
        <end position="20"/>
    </location>
</feature>
<feature type="compositionally biased region" description="Basic residues" evidence="1">
    <location>
        <begin position="354"/>
        <end position="363"/>
    </location>
</feature>
<feature type="compositionally biased region" description="Low complexity" evidence="1">
    <location>
        <begin position="469"/>
        <end position="531"/>
    </location>
</feature>
<evidence type="ECO:0000256" key="1">
    <source>
        <dbReference type="SAM" id="MobiDB-lite"/>
    </source>
</evidence>
<feature type="compositionally biased region" description="Basic and acidic residues" evidence="1">
    <location>
        <begin position="390"/>
        <end position="399"/>
    </location>
</feature>
<feature type="region of interest" description="Disordered" evidence="1">
    <location>
        <begin position="445"/>
        <end position="556"/>
    </location>
</feature>
<feature type="compositionally biased region" description="Low complexity" evidence="1">
    <location>
        <begin position="318"/>
        <end position="339"/>
    </location>
</feature>
<protein>
    <submittedName>
        <fullName evidence="2">Uncharacterized protein</fullName>
    </submittedName>
</protein>
<feature type="compositionally biased region" description="Polar residues" evidence="1">
    <location>
        <begin position="191"/>
        <end position="205"/>
    </location>
</feature>
<evidence type="ECO:0000313" key="3">
    <source>
        <dbReference type="Proteomes" id="UP000284706"/>
    </source>
</evidence>
<dbReference type="InParanoid" id="A0A409WGF2"/>
<dbReference type="Proteomes" id="UP000284706">
    <property type="component" value="Unassembled WGS sequence"/>
</dbReference>
<reference evidence="2 3" key="1">
    <citation type="journal article" date="2018" name="Evol. Lett.">
        <title>Horizontal gene cluster transfer increased hallucinogenic mushroom diversity.</title>
        <authorList>
            <person name="Reynolds H.T."/>
            <person name="Vijayakumar V."/>
            <person name="Gluck-Thaler E."/>
            <person name="Korotkin H.B."/>
            <person name="Matheny P.B."/>
            <person name="Slot J.C."/>
        </authorList>
    </citation>
    <scope>NUCLEOTIDE SEQUENCE [LARGE SCALE GENOMIC DNA]</scope>
    <source>
        <strain evidence="2 3">SRW20</strain>
    </source>
</reference>
<evidence type="ECO:0000313" key="2">
    <source>
        <dbReference type="EMBL" id="PPQ77575.1"/>
    </source>
</evidence>
<feature type="compositionally biased region" description="Polar residues" evidence="1">
    <location>
        <begin position="1"/>
        <end position="17"/>
    </location>
</feature>
<comment type="caution">
    <text evidence="2">The sequence shown here is derived from an EMBL/GenBank/DDBJ whole genome shotgun (WGS) entry which is preliminary data.</text>
</comment>
<organism evidence="2 3">
    <name type="scientific">Gymnopilus dilepis</name>
    <dbReference type="NCBI Taxonomy" id="231916"/>
    <lineage>
        <taxon>Eukaryota</taxon>
        <taxon>Fungi</taxon>
        <taxon>Dikarya</taxon>
        <taxon>Basidiomycota</taxon>
        <taxon>Agaricomycotina</taxon>
        <taxon>Agaricomycetes</taxon>
        <taxon>Agaricomycetidae</taxon>
        <taxon>Agaricales</taxon>
        <taxon>Agaricineae</taxon>
        <taxon>Hymenogastraceae</taxon>
        <taxon>Gymnopilus</taxon>
    </lineage>
</organism>
<dbReference type="AlphaFoldDB" id="A0A409WGF2"/>